<protein>
    <submittedName>
        <fullName evidence="3">Uncharacterized protein</fullName>
    </submittedName>
</protein>
<feature type="transmembrane region" description="Helical" evidence="1">
    <location>
        <begin position="108"/>
        <end position="137"/>
    </location>
</feature>
<organism evidence="3 4">
    <name type="scientific">Ceratopteris richardii</name>
    <name type="common">Triangle waterfern</name>
    <dbReference type="NCBI Taxonomy" id="49495"/>
    <lineage>
        <taxon>Eukaryota</taxon>
        <taxon>Viridiplantae</taxon>
        <taxon>Streptophyta</taxon>
        <taxon>Embryophyta</taxon>
        <taxon>Tracheophyta</taxon>
        <taxon>Polypodiopsida</taxon>
        <taxon>Polypodiidae</taxon>
        <taxon>Polypodiales</taxon>
        <taxon>Pteridineae</taxon>
        <taxon>Pteridaceae</taxon>
        <taxon>Parkerioideae</taxon>
        <taxon>Ceratopteris</taxon>
    </lineage>
</organism>
<keyword evidence="1" id="KW-1133">Transmembrane helix</keyword>
<evidence type="ECO:0000313" key="4">
    <source>
        <dbReference type="Proteomes" id="UP000825935"/>
    </source>
</evidence>
<keyword evidence="1" id="KW-0472">Membrane</keyword>
<keyword evidence="1" id="KW-0812">Transmembrane</keyword>
<feature type="chain" id="PRO_5035713283" evidence="2">
    <location>
        <begin position="32"/>
        <end position="195"/>
    </location>
</feature>
<dbReference type="Proteomes" id="UP000825935">
    <property type="component" value="Chromosome 38"/>
</dbReference>
<evidence type="ECO:0000313" key="3">
    <source>
        <dbReference type="EMBL" id="KAH7278978.1"/>
    </source>
</evidence>
<dbReference type="OMA" id="NLTTRMS"/>
<feature type="transmembrane region" description="Helical" evidence="1">
    <location>
        <begin position="149"/>
        <end position="168"/>
    </location>
</feature>
<keyword evidence="2" id="KW-0732">Signal</keyword>
<reference evidence="3" key="1">
    <citation type="submission" date="2021-08" db="EMBL/GenBank/DDBJ databases">
        <title>WGS assembly of Ceratopteris richardii.</title>
        <authorList>
            <person name="Marchant D.B."/>
            <person name="Chen G."/>
            <person name="Jenkins J."/>
            <person name="Shu S."/>
            <person name="Leebens-Mack J."/>
            <person name="Grimwood J."/>
            <person name="Schmutz J."/>
            <person name="Soltis P."/>
            <person name="Soltis D."/>
            <person name="Chen Z.-H."/>
        </authorList>
    </citation>
    <scope>NUCLEOTIDE SEQUENCE</scope>
    <source>
        <strain evidence="3">Whitten #5841</strain>
        <tissue evidence="3">Leaf</tissue>
    </source>
</reference>
<dbReference type="EMBL" id="CM035443">
    <property type="protein sequence ID" value="KAH7278978.1"/>
    <property type="molecule type" value="Genomic_DNA"/>
</dbReference>
<dbReference type="PANTHER" id="PTHR35288:SF1">
    <property type="entry name" value="TAIL FIBER"/>
    <property type="match status" value="1"/>
</dbReference>
<name>A0A8T2Q5Q6_CERRI</name>
<dbReference type="OrthoDB" id="2016444at2759"/>
<dbReference type="AlphaFoldDB" id="A0A8T2Q5Q6"/>
<keyword evidence="4" id="KW-1185">Reference proteome</keyword>
<feature type="signal peptide" evidence="2">
    <location>
        <begin position="1"/>
        <end position="31"/>
    </location>
</feature>
<accession>A0A8T2Q5Q6</accession>
<evidence type="ECO:0000256" key="2">
    <source>
        <dbReference type="SAM" id="SignalP"/>
    </source>
</evidence>
<dbReference type="PANTHER" id="PTHR35288">
    <property type="entry name" value="TAIL FIBER"/>
    <property type="match status" value="1"/>
</dbReference>
<evidence type="ECO:0000256" key="1">
    <source>
        <dbReference type="SAM" id="Phobius"/>
    </source>
</evidence>
<proteinExistence type="predicted"/>
<gene>
    <name evidence="3" type="ORF">KP509_38G067700</name>
</gene>
<comment type="caution">
    <text evidence="3">The sequence shown here is derived from an EMBL/GenBank/DDBJ whole genome shotgun (WGS) entry which is preliminary data.</text>
</comment>
<sequence length="195" mass="21523">MWNASISTRACQVFFFIIILQIPLFRVPCRSGTCTCPLQVTAAQLVTSKAAPSLLVKLLLYPGACVQTIFTEFTFPRWSNILEKYNLTNAATIQSLELNRLELLIGSYFAVAGAVAGLLKPGRMSLFGVLLLVWGLIREGLFDKSGKQASVYMSPLMVLAVVCAFLSVKYDSEKVQRLVRPTARPLKSSAKTKLR</sequence>